<comment type="caution">
    <text evidence="3">The sequence shown here is derived from an EMBL/GenBank/DDBJ whole genome shotgun (WGS) entry which is preliminary data.</text>
</comment>
<organism evidence="3 4">
    <name type="scientific">Nocardiopsis terrae</name>
    <dbReference type="NCBI Taxonomy" id="372655"/>
    <lineage>
        <taxon>Bacteria</taxon>
        <taxon>Bacillati</taxon>
        <taxon>Actinomycetota</taxon>
        <taxon>Actinomycetes</taxon>
        <taxon>Streptosporangiales</taxon>
        <taxon>Nocardiopsidaceae</taxon>
        <taxon>Nocardiopsis</taxon>
    </lineage>
</organism>
<dbReference type="InterPro" id="IPR045450">
    <property type="entry name" value="VMAP_C"/>
</dbReference>
<protein>
    <recommendedName>
        <fullName evidence="2">vWA-MoxR associated protein C-terminal domain-containing protein</fullName>
    </recommendedName>
</protein>
<proteinExistence type="predicted"/>
<accession>A0ABR9HNG2</accession>
<evidence type="ECO:0000313" key="4">
    <source>
        <dbReference type="Proteomes" id="UP000598217"/>
    </source>
</evidence>
<feature type="region of interest" description="Disordered" evidence="1">
    <location>
        <begin position="207"/>
        <end position="234"/>
    </location>
</feature>
<evidence type="ECO:0000313" key="3">
    <source>
        <dbReference type="EMBL" id="MBE1460547.1"/>
    </source>
</evidence>
<feature type="domain" description="vWA-MoxR associated protein C-terminal" evidence="2">
    <location>
        <begin position="268"/>
        <end position="489"/>
    </location>
</feature>
<dbReference type="Proteomes" id="UP000598217">
    <property type="component" value="Unassembled WGS sequence"/>
</dbReference>
<reference evidence="3 4" key="1">
    <citation type="submission" date="2020-10" db="EMBL/GenBank/DDBJ databases">
        <title>Sequencing the genomes of 1000 actinobacteria strains.</title>
        <authorList>
            <person name="Klenk H.-P."/>
        </authorList>
    </citation>
    <scope>NUCLEOTIDE SEQUENCE [LARGE SCALE GENOMIC DNA]</scope>
    <source>
        <strain evidence="3 4">DSM 45157</strain>
    </source>
</reference>
<feature type="region of interest" description="Disordered" evidence="1">
    <location>
        <begin position="245"/>
        <end position="264"/>
    </location>
</feature>
<dbReference type="EMBL" id="JADBDY010000001">
    <property type="protein sequence ID" value="MBE1460547.1"/>
    <property type="molecule type" value="Genomic_DNA"/>
</dbReference>
<gene>
    <name evidence="3" type="ORF">H4W79_004761</name>
</gene>
<feature type="region of interest" description="Disordered" evidence="1">
    <location>
        <begin position="523"/>
        <end position="543"/>
    </location>
</feature>
<evidence type="ECO:0000256" key="1">
    <source>
        <dbReference type="SAM" id="MobiDB-lite"/>
    </source>
</evidence>
<name>A0ABR9HNG2_9ACTN</name>
<dbReference type="Pfam" id="PF20028">
    <property type="entry name" value="VMAP-C"/>
    <property type="match status" value="1"/>
</dbReference>
<evidence type="ECO:0000259" key="2">
    <source>
        <dbReference type="Pfam" id="PF20028"/>
    </source>
</evidence>
<keyword evidence="4" id="KW-1185">Reference proteome</keyword>
<feature type="compositionally biased region" description="Low complexity" evidence="1">
    <location>
        <begin position="523"/>
        <end position="533"/>
    </location>
</feature>
<feature type="compositionally biased region" description="Basic and acidic residues" evidence="1">
    <location>
        <begin position="253"/>
        <end position="264"/>
    </location>
</feature>
<dbReference type="RefSeq" id="WP_191267705.1">
    <property type="nucleotide sequence ID" value="NZ_BMXJ01000001.1"/>
</dbReference>
<sequence length="543" mass="61305">MSNRAEMLLVTALQNTLTFKESGLRGALARYLDAWPGLGTDHGSTEYVLQVSQFALAEQRVAELMRIVYFLDQGSVSARRAWGRVEPLIVREEEDRLLSGIGSARREEARRILGRLRDCFARGREGAEPTEREREAYLEAMGPRALNMSVPEPTCLWECFTDLAEAPRYDGAAPLSLFAERLEDEGDHRDRTGVGALRQWIALRSLGEGTAPADPGDGSTEDADAGEAGEDDSPPARLLVWFTLTGPEEPEEDGRGRYERPDPGDEPRFWVKSWNVLSPEPGRPPQIGPANILNTRVVPGKFPETVFQLLHRLKGHPWCHHHDRIRVELIAPFDVLMGLEARHWEPPSSLLSQRIRLGIDAEIIYRVEEFLLLGDVEHDFARRSMRRRWGRIDREREARMVDRQCDEIPESVRFVEYATNERVILFATGHHEPEDVYRDIHSAMMVGVPVILWRTRQRSSRETFRAVLAGKEEKVRLEAVASLPALLRESGRGTVEPLGGRITDSLDVGMIFHDLLPHPLEPSPLSLGDGPLLHTPQARRPTV</sequence>
<feature type="compositionally biased region" description="Acidic residues" evidence="1">
    <location>
        <begin position="219"/>
        <end position="233"/>
    </location>
</feature>